<dbReference type="AlphaFoldDB" id="A0A3Q8BNC2"/>
<dbReference type="Pfam" id="PF25483">
    <property type="entry name" value="DUF7906"/>
    <property type="match status" value="1"/>
</dbReference>
<accession>A0A3Q8BNC2</accession>
<evidence type="ECO:0000259" key="2">
    <source>
        <dbReference type="Pfam" id="PF25483"/>
    </source>
</evidence>
<dbReference type="PANTHER" id="PTHR31515">
    <property type="entry name" value="TRANSMEMBRANE PROTEIN-RELATED"/>
    <property type="match status" value="1"/>
</dbReference>
<evidence type="ECO:0000313" key="3">
    <source>
        <dbReference type="EMBL" id="ATG70867.1"/>
    </source>
</evidence>
<name>A0A3Q8BNC2_9CONI</name>
<sequence length="816" mass="92712">MQRRMKYLDLCKAFVVLAILELFSGRVVKCAVKEAFRRDPGHPQWHHSAFQDISDLRSEVHDMLHSSTAEVPFRVPLEINIVLVGFNGDGGFRYSLDARKLEEFMKRSFPSHHPACLETALPLDIEHDLHYNVIPVGQPELIALEQAVRNAMVHAGSARQHEYGKEVPLLEVEATTIEPIFQRLYTYLFGVEEDSSAAEINGPVPNAIFILNFDKVRMDPGNKEIDYNSLTSARIEGLTTEEMKQQEGNYSYQYRYNGGGASQMWLSSGRYAVIDLSAGPCTYGKIEAEEGSVSYRTVPRLFNILFPRGQDPISASSTHEIVTGQLSALIYTTIEHVIAPDVRFETVDLATRILIPVIVLQNHNHYNLFEGGHNYSINMPAIETEVKKMLHTGQEVVLVGGAHSLHRHEKLSIAVSKALRGHSVHETKSDGRFHVRTKMYLDGSILKDEMERSADVLAAGLLEVADPELSSKFFLRQRWMADVTDSEDSVIKSRPNWLAYREKFARSKKEKMTRKRQQGELYRTYGTRVIPVFVLSLAGMDQELLMEGETQVWTSNDAVIVLQHENNEFPLSYVSETKRRYAAPMLSQRHIIAGLASAVGGLTAPYEKASHIHQRPVLNWLWATGCHPFGPFSNVSKISQMLRDTTLRNTIYARVDATLHKIRDTTKLVQSFANEHLKTPIGEPVKGQRKKTKVELWLDKFYTKKTNLPEPFPHELVERLESYLSNLEEELVGLSSLLYDHRLEDAHRNSSEILQNALYTEEYAHRVLLSERDKMRCCSVKYEVPVQSSQAFIYGGILISGFIVYFVVIFFSSPER</sequence>
<feature type="domain" description="DUF7906" evidence="2">
    <location>
        <begin position="75"/>
        <end position="340"/>
    </location>
</feature>
<keyword evidence="1" id="KW-1133">Transmembrane helix</keyword>
<proteinExistence type="evidence at transcript level"/>
<protein>
    <recommendedName>
        <fullName evidence="2">DUF7906 domain-containing protein</fullName>
    </recommendedName>
</protein>
<dbReference type="InterPro" id="IPR057228">
    <property type="entry name" value="DUF7906"/>
</dbReference>
<dbReference type="PANTHER" id="PTHR31515:SF0">
    <property type="entry name" value="TRANSMEMBRANE PROTEIN"/>
    <property type="match status" value="1"/>
</dbReference>
<feature type="transmembrane region" description="Helical" evidence="1">
    <location>
        <begin position="791"/>
        <end position="811"/>
    </location>
</feature>
<keyword evidence="1" id="KW-0472">Membrane</keyword>
<dbReference type="EMBL" id="KY367636">
    <property type="protein sequence ID" value="ATG70867.1"/>
    <property type="molecule type" value="mRNA"/>
</dbReference>
<keyword evidence="1" id="KW-0812">Transmembrane</keyword>
<organism evidence="3">
    <name type="scientific">Cupressus gigantea</name>
    <dbReference type="NCBI Taxonomy" id="329084"/>
    <lineage>
        <taxon>Eukaryota</taxon>
        <taxon>Viridiplantae</taxon>
        <taxon>Streptophyta</taxon>
        <taxon>Embryophyta</taxon>
        <taxon>Tracheophyta</taxon>
        <taxon>Spermatophyta</taxon>
        <taxon>Pinopsida</taxon>
        <taxon>Pinidae</taxon>
        <taxon>Conifers II</taxon>
        <taxon>Cupressales</taxon>
        <taxon>Cupressaceae</taxon>
        <taxon>Cupressus</taxon>
    </lineage>
</organism>
<reference evidence="3" key="1">
    <citation type="submission" date="2016-12" db="EMBL/GenBank/DDBJ databases">
        <title>Cupressaceae transcriptome phylogeny.</title>
        <authorList>
            <person name="Mao K."/>
            <person name="Ruhsam M."/>
        </authorList>
    </citation>
    <scope>NUCLEOTIDE SEQUENCE</scope>
</reference>
<evidence type="ECO:0000256" key="1">
    <source>
        <dbReference type="SAM" id="Phobius"/>
    </source>
</evidence>